<sequence length="78" mass="9126">MRHNLEHQQITSIPKCFALSAFTDRLSLLDLTTFSDACPYIARLRAKYSQNKAIAKIDRLRRECYAPTIIHRHHHHIA</sequence>
<accession>A0A9X4M8M8</accession>
<dbReference type="Proteomes" id="UP001152872">
    <property type="component" value="Unassembled WGS sequence"/>
</dbReference>
<gene>
    <name evidence="1" type="ORF">FEV09_09345</name>
</gene>
<dbReference type="RefSeq" id="WP_277909210.1">
    <property type="nucleotide sequence ID" value="NZ_VBTY01000063.1"/>
</dbReference>
<evidence type="ECO:0000313" key="1">
    <source>
        <dbReference type="EMBL" id="MDG3494763.1"/>
    </source>
</evidence>
<dbReference type="EMBL" id="VBTY01000063">
    <property type="protein sequence ID" value="MDG3494763.1"/>
    <property type="molecule type" value="Genomic_DNA"/>
</dbReference>
<reference evidence="1" key="1">
    <citation type="submission" date="2019-05" db="EMBL/GenBank/DDBJ databases">
        <title>Whole genome sequencing of Pseudanabaena catenata USMAC16.</title>
        <authorList>
            <person name="Khan Z."/>
            <person name="Omar W.M."/>
            <person name="Convey P."/>
            <person name="Merican F."/>
            <person name="Najimudin N."/>
        </authorList>
    </citation>
    <scope>NUCLEOTIDE SEQUENCE</scope>
    <source>
        <strain evidence="1">USMAC16</strain>
    </source>
</reference>
<protein>
    <submittedName>
        <fullName evidence="1">Uncharacterized protein</fullName>
    </submittedName>
</protein>
<organism evidence="1 2">
    <name type="scientific">Pseudanabaena catenata USMAC16</name>
    <dbReference type="NCBI Taxonomy" id="1855837"/>
    <lineage>
        <taxon>Bacteria</taxon>
        <taxon>Bacillati</taxon>
        <taxon>Cyanobacteriota</taxon>
        <taxon>Cyanophyceae</taxon>
        <taxon>Pseudanabaenales</taxon>
        <taxon>Pseudanabaenaceae</taxon>
        <taxon>Pseudanabaena</taxon>
    </lineage>
</organism>
<name>A0A9X4M8M8_9CYAN</name>
<dbReference type="AlphaFoldDB" id="A0A9X4M8M8"/>
<keyword evidence="2" id="KW-1185">Reference proteome</keyword>
<comment type="caution">
    <text evidence="1">The sequence shown here is derived from an EMBL/GenBank/DDBJ whole genome shotgun (WGS) entry which is preliminary data.</text>
</comment>
<evidence type="ECO:0000313" key="2">
    <source>
        <dbReference type="Proteomes" id="UP001152872"/>
    </source>
</evidence>
<proteinExistence type="predicted"/>